<feature type="binding site" evidence="3">
    <location>
        <position position="57"/>
    </location>
    <ligand>
        <name>substrate</name>
    </ligand>
</feature>
<gene>
    <name evidence="8" type="ORF">NELON_07280</name>
</gene>
<feature type="domain" description="Asparaginase/glutaminase C-terminal" evidence="7">
    <location>
        <begin position="213"/>
        <end position="320"/>
    </location>
</feature>
<evidence type="ECO:0000259" key="6">
    <source>
        <dbReference type="Pfam" id="PF00710"/>
    </source>
</evidence>
<dbReference type="InterPro" id="IPR036152">
    <property type="entry name" value="Asp/glu_Ase-like_sf"/>
</dbReference>
<dbReference type="EMBL" id="CP007726">
    <property type="protein sequence ID" value="AJE18710.1"/>
    <property type="molecule type" value="Genomic_DNA"/>
</dbReference>
<dbReference type="RefSeq" id="WP_041961426.1">
    <property type="nucleotide sequence ID" value="NZ_CP007726.1"/>
</dbReference>
<dbReference type="InterPro" id="IPR027473">
    <property type="entry name" value="L-asparaginase_C"/>
</dbReference>
<dbReference type="InterPro" id="IPR027474">
    <property type="entry name" value="L-asparaginase_N"/>
</dbReference>
<feature type="active site" description="O-isoaspartyl threonine intermediate" evidence="2">
    <location>
        <position position="16"/>
    </location>
</feature>
<dbReference type="InterPro" id="IPR040919">
    <property type="entry name" value="Asparaginase_C"/>
</dbReference>
<name>A0A0B5CQ52_NEIEG</name>
<dbReference type="InterPro" id="IPR027475">
    <property type="entry name" value="Asparaginase/glutaminase_AS2"/>
</dbReference>
<dbReference type="InterPro" id="IPR037152">
    <property type="entry name" value="L-asparaginase_N_sf"/>
</dbReference>
<dbReference type="Pfam" id="PF00710">
    <property type="entry name" value="Asparaginase"/>
    <property type="match status" value="1"/>
</dbReference>
<dbReference type="AlphaFoldDB" id="A0A0B5CQ52"/>
<dbReference type="PIRSF" id="PIRSF001220">
    <property type="entry name" value="L-ASNase_gatD"/>
    <property type="match status" value="1"/>
</dbReference>
<dbReference type="GO" id="GO:0006520">
    <property type="term" value="P:amino acid metabolic process"/>
    <property type="evidence" value="ECO:0007669"/>
    <property type="project" value="InterPro"/>
</dbReference>
<dbReference type="PATRIC" id="fig|546263.7.peg.1561"/>
<evidence type="ECO:0000313" key="9">
    <source>
        <dbReference type="Proteomes" id="UP000031392"/>
    </source>
</evidence>
<dbReference type="CDD" id="cd08963">
    <property type="entry name" value="L-asparaginase_I"/>
    <property type="match status" value="1"/>
</dbReference>
<sequence length="335" mass="34934">MSQGKRRIFVLYTGGTIGMVQSGRGLRPDAALAEKALLPFSDGLSFDWHICAPLIDSSAVTLENWRDWLALLAEKIPQYDGVLVLHGTDTLAYTANLFALALHGLDKPLVLTGSQWPFGAPGSDAPRNLATAAAALRLGLPQCVIAFDGKLFPAVGSSKVSTETVDGFANPHFGALAQWSEAEGRISLRDGLRPSEKPSGGLRAERINPAVSVSCHTLIPGDSVRHIAATLRQDGADAAILQSYGHGNAPSDDGFIDAVRSFTSRGGLLLNISQVQQGCAAAVYAQGDALRQAGVVGGGKCNLETASVLLTLAAGNAWTAGRLRAELAALGLTDA</sequence>
<dbReference type="PANTHER" id="PTHR11707:SF28">
    <property type="entry name" value="60 KDA LYSOPHOSPHOLIPASE"/>
    <property type="match status" value="1"/>
</dbReference>
<dbReference type="InterPro" id="IPR041725">
    <property type="entry name" value="L-asparaginase_I"/>
</dbReference>
<evidence type="ECO:0000256" key="5">
    <source>
        <dbReference type="PROSITE-ProRule" id="PRU10100"/>
    </source>
</evidence>
<evidence type="ECO:0000256" key="2">
    <source>
        <dbReference type="PIRSR" id="PIRSR001220-1"/>
    </source>
</evidence>
<feature type="active site" evidence="4">
    <location>
        <position position="16"/>
    </location>
</feature>
<dbReference type="HOGENOM" id="CLU_019134_2_3_4"/>
<keyword evidence="9" id="KW-1185">Reference proteome</keyword>
<evidence type="ECO:0000256" key="1">
    <source>
        <dbReference type="ARBA" id="ARBA00010518"/>
    </source>
</evidence>
<dbReference type="PROSITE" id="PS00144">
    <property type="entry name" value="ASN_GLN_ASE_1"/>
    <property type="match status" value="1"/>
</dbReference>
<dbReference type="SMART" id="SM00870">
    <property type="entry name" value="Asparaginase"/>
    <property type="match status" value="1"/>
</dbReference>
<dbReference type="PRINTS" id="PR00139">
    <property type="entry name" value="ASNGLNASE"/>
</dbReference>
<dbReference type="PIRSF" id="PIRSF500176">
    <property type="entry name" value="L_ASNase"/>
    <property type="match status" value="1"/>
</dbReference>
<feature type="binding site" evidence="3">
    <location>
        <begin position="88"/>
        <end position="89"/>
    </location>
    <ligand>
        <name>substrate</name>
    </ligand>
</feature>
<organism evidence="8 9">
    <name type="scientific">Neisseria elongata subsp. glycolytica ATCC 29315</name>
    <dbReference type="NCBI Taxonomy" id="546263"/>
    <lineage>
        <taxon>Bacteria</taxon>
        <taxon>Pseudomonadati</taxon>
        <taxon>Pseudomonadota</taxon>
        <taxon>Betaproteobacteria</taxon>
        <taxon>Neisseriales</taxon>
        <taxon>Neisseriaceae</taxon>
        <taxon>Neisseria</taxon>
    </lineage>
</organism>
<evidence type="ECO:0000259" key="7">
    <source>
        <dbReference type="Pfam" id="PF17763"/>
    </source>
</evidence>
<dbReference type="PROSITE" id="PS00917">
    <property type="entry name" value="ASN_GLN_ASE_2"/>
    <property type="match status" value="1"/>
</dbReference>
<dbReference type="Gene3D" id="3.40.50.40">
    <property type="match status" value="1"/>
</dbReference>
<dbReference type="KEGG" id="nel:NELON_07280"/>
<evidence type="ECO:0000256" key="4">
    <source>
        <dbReference type="PROSITE-ProRule" id="PRU10099"/>
    </source>
</evidence>
<dbReference type="InterPro" id="IPR020827">
    <property type="entry name" value="Asparaginase/glutaminase_AS1"/>
</dbReference>
<comment type="similarity">
    <text evidence="1">Belongs to the asparaginase 1 family.</text>
</comment>
<dbReference type="PROSITE" id="PS51732">
    <property type="entry name" value="ASN_GLN_ASE_3"/>
    <property type="match status" value="1"/>
</dbReference>
<feature type="domain" description="L-asparaginase N-terminal" evidence="6">
    <location>
        <begin position="7"/>
        <end position="183"/>
    </location>
</feature>
<dbReference type="PANTHER" id="PTHR11707">
    <property type="entry name" value="L-ASPARAGINASE"/>
    <property type="match status" value="1"/>
</dbReference>
<dbReference type="SUPFAM" id="SSF53774">
    <property type="entry name" value="Glutaminase/Asparaginase"/>
    <property type="match status" value="1"/>
</dbReference>
<dbReference type="GO" id="GO:0004067">
    <property type="term" value="F:asparaginase activity"/>
    <property type="evidence" value="ECO:0007669"/>
    <property type="project" value="UniProtKB-UniRule"/>
</dbReference>
<feature type="active site" evidence="5">
    <location>
        <position position="88"/>
    </location>
</feature>
<dbReference type="Gene3D" id="3.40.50.1170">
    <property type="entry name" value="L-asparaginase, N-terminal domain"/>
    <property type="match status" value="1"/>
</dbReference>
<reference evidence="8 9" key="2">
    <citation type="journal article" date="2015" name="PLoS Genet.">
        <title>Common Cell Shape Evolution of Two Nasopharyngeal Pathogens.</title>
        <authorList>
            <person name="Veyrier F.J."/>
            <person name="Biais N."/>
            <person name="Morales P."/>
            <person name="Belkacem N."/>
            <person name="Guilhen C."/>
            <person name="Ranjeva S."/>
            <person name="Sismeiro O."/>
            <person name="Pehau-Arnaudet G."/>
            <person name="Rocha E.P."/>
            <person name="Werts C."/>
            <person name="Taha M.K."/>
            <person name="Boneca I.G."/>
        </authorList>
    </citation>
    <scope>NUCLEOTIDE SEQUENCE [LARGE SCALE GENOMIC DNA]</scope>
    <source>
        <strain evidence="8 9">ATCC 29315</strain>
    </source>
</reference>
<dbReference type="Pfam" id="PF17763">
    <property type="entry name" value="Asparaginase_C"/>
    <property type="match status" value="1"/>
</dbReference>
<evidence type="ECO:0000313" key="8">
    <source>
        <dbReference type="EMBL" id="AJE18710.1"/>
    </source>
</evidence>
<evidence type="ECO:0000256" key="3">
    <source>
        <dbReference type="PIRSR" id="PIRSR001220-2"/>
    </source>
</evidence>
<protein>
    <submittedName>
        <fullName evidence="8">Asparaginase</fullName>
    </submittedName>
</protein>
<accession>A0A0B5CQ52</accession>
<dbReference type="SFLD" id="SFLDS00057">
    <property type="entry name" value="Glutaminase/Asparaginase"/>
    <property type="match status" value="1"/>
</dbReference>
<dbReference type="Proteomes" id="UP000031392">
    <property type="component" value="Chromosome"/>
</dbReference>
<proteinExistence type="inferred from homology"/>
<reference evidence="9" key="1">
    <citation type="submission" date="2014-05" db="EMBL/GenBank/DDBJ databases">
        <title>Complete Genome sequence of Neisseria elongata subsp. glycolytica.</title>
        <authorList>
            <person name="Veyrier F.J."/>
            <person name="Taha M.-K."/>
        </authorList>
    </citation>
    <scope>NUCLEOTIDE SEQUENCE [LARGE SCALE GENOMIC DNA]</scope>
    <source>
        <strain evidence="9">ATCC 29315</strain>
    </source>
</reference>
<dbReference type="InterPro" id="IPR006034">
    <property type="entry name" value="Asparaginase/glutaminase-like"/>
</dbReference>